<reference evidence="3 4" key="1">
    <citation type="journal article" date="2014" name="BMC Genomics">
        <title>Genome sequencing of four Aureobasidium pullulans varieties: biotechnological potential, stress tolerance, and description of new species.</title>
        <authorList>
            <person name="Gostin Ar C."/>
            <person name="Ohm R.A."/>
            <person name="Kogej T."/>
            <person name="Sonjak S."/>
            <person name="Turk M."/>
            <person name="Zajc J."/>
            <person name="Zalar P."/>
            <person name="Grube M."/>
            <person name="Sun H."/>
            <person name="Han J."/>
            <person name="Sharma A."/>
            <person name="Chiniquy J."/>
            <person name="Ngan C.Y."/>
            <person name="Lipzen A."/>
            <person name="Barry K."/>
            <person name="Grigoriev I.V."/>
            <person name="Gunde-Cimerman N."/>
        </authorList>
    </citation>
    <scope>NUCLEOTIDE SEQUENCE [LARGE SCALE GENOMIC DNA]</scope>
    <source>
        <strain evidence="3 4">CBS 147.97</strain>
    </source>
</reference>
<evidence type="ECO:0000256" key="1">
    <source>
        <dbReference type="SAM" id="MobiDB-lite"/>
    </source>
</evidence>
<keyword evidence="4" id="KW-1185">Reference proteome</keyword>
<protein>
    <submittedName>
        <fullName evidence="3">Uncharacterized protein</fullName>
    </submittedName>
</protein>
<name>A0A074W701_9PEZI</name>
<proteinExistence type="predicted"/>
<dbReference type="GeneID" id="25414299"/>
<organism evidence="3 4">
    <name type="scientific">Aureobasidium namibiae CBS 147.97</name>
    <dbReference type="NCBI Taxonomy" id="1043004"/>
    <lineage>
        <taxon>Eukaryota</taxon>
        <taxon>Fungi</taxon>
        <taxon>Dikarya</taxon>
        <taxon>Ascomycota</taxon>
        <taxon>Pezizomycotina</taxon>
        <taxon>Dothideomycetes</taxon>
        <taxon>Dothideomycetidae</taxon>
        <taxon>Dothideales</taxon>
        <taxon>Saccotheciaceae</taxon>
        <taxon>Aureobasidium</taxon>
    </lineage>
</organism>
<dbReference type="OrthoDB" id="3931000at2759"/>
<dbReference type="HOGENOM" id="CLU_549780_0_0_1"/>
<feature type="region of interest" description="Disordered" evidence="1">
    <location>
        <begin position="108"/>
        <end position="137"/>
    </location>
</feature>
<feature type="compositionally biased region" description="Basic and acidic residues" evidence="1">
    <location>
        <begin position="262"/>
        <end position="288"/>
    </location>
</feature>
<evidence type="ECO:0000313" key="3">
    <source>
        <dbReference type="EMBL" id="KEQ68910.1"/>
    </source>
</evidence>
<dbReference type="EMBL" id="KL584725">
    <property type="protein sequence ID" value="KEQ68910.1"/>
    <property type="molecule type" value="Genomic_DNA"/>
</dbReference>
<dbReference type="AlphaFoldDB" id="A0A074W701"/>
<feature type="signal peptide" evidence="2">
    <location>
        <begin position="1"/>
        <end position="20"/>
    </location>
</feature>
<feature type="compositionally biased region" description="Low complexity" evidence="1">
    <location>
        <begin position="173"/>
        <end position="187"/>
    </location>
</feature>
<feature type="region of interest" description="Disordered" evidence="1">
    <location>
        <begin position="168"/>
        <end position="187"/>
    </location>
</feature>
<feature type="region of interest" description="Disordered" evidence="1">
    <location>
        <begin position="311"/>
        <end position="364"/>
    </location>
</feature>
<dbReference type="Proteomes" id="UP000027730">
    <property type="component" value="Unassembled WGS sequence"/>
</dbReference>
<feature type="chain" id="PRO_5001702594" evidence="2">
    <location>
        <begin position="21"/>
        <end position="420"/>
    </location>
</feature>
<keyword evidence="2" id="KW-0732">Signal</keyword>
<sequence>MRFSILTITAAAAAAVGTQAIKTAEVPGYEPVPKAAINKYDHHVPGPVADFATGPFEPSYMPEEDLKLHARSVASAVTTAQPTSAADEPADGSYEAFVEWMESRIGREATETPESSHIARSVAPSSSTKAQVPDRPTDDTYEAFKHWMEALYPGEVSEETKQKLHARGTSTPAGHATTSTHVTTATAGPADGSYEAFKHWMKTRFPQGFSQEEEHKMLARSANEHDDYPSEEFRELNARSAEDHVQQELEWIQYWPKEEDEHLHARSTDDVPYDHEYESEHVEARSEAEGDYSYEGSFEEFLARQGINPKEFAQQSASTESHEEDPQPQAPVESAPQVSEIPATPAAAPTPKPTFAETSSAITSTSALQWTGETATTSSGSATANAQARSWYGNCILCNQLYHYKSQEIFQPSLVAKWWE</sequence>
<dbReference type="RefSeq" id="XP_013423065.1">
    <property type="nucleotide sequence ID" value="XM_013567611.1"/>
</dbReference>
<evidence type="ECO:0000256" key="2">
    <source>
        <dbReference type="SAM" id="SignalP"/>
    </source>
</evidence>
<evidence type="ECO:0000313" key="4">
    <source>
        <dbReference type="Proteomes" id="UP000027730"/>
    </source>
</evidence>
<gene>
    <name evidence="3" type="ORF">M436DRAFT_67818</name>
</gene>
<feature type="compositionally biased region" description="Low complexity" evidence="1">
    <location>
        <begin position="342"/>
        <end position="364"/>
    </location>
</feature>
<accession>A0A074W701</accession>
<feature type="region of interest" description="Disordered" evidence="1">
    <location>
        <begin position="262"/>
        <end position="292"/>
    </location>
</feature>